<evidence type="ECO:0000313" key="3">
    <source>
        <dbReference type="Proteomes" id="UP000595894"/>
    </source>
</evidence>
<dbReference type="EMBL" id="CP061035">
    <property type="protein sequence ID" value="QQV76884.1"/>
    <property type="molecule type" value="Genomic_DNA"/>
</dbReference>
<dbReference type="KEGG" id="sari:H5J25_16055"/>
<keyword evidence="1" id="KW-1133">Transmembrane helix</keyword>
<dbReference type="RefSeq" id="WP_202092802.1">
    <property type="nucleotide sequence ID" value="NZ_CP061035.1"/>
</dbReference>
<evidence type="ECO:0000313" key="2">
    <source>
        <dbReference type="EMBL" id="QQV76884.1"/>
    </source>
</evidence>
<dbReference type="Proteomes" id="UP000595894">
    <property type="component" value="Chromosome"/>
</dbReference>
<proteinExistence type="predicted"/>
<keyword evidence="1" id="KW-0472">Membrane</keyword>
<feature type="transmembrane region" description="Helical" evidence="1">
    <location>
        <begin position="12"/>
        <end position="31"/>
    </location>
</feature>
<keyword evidence="3" id="KW-1185">Reference proteome</keyword>
<keyword evidence="1" id="KW-0812">Transmembrane</keyword>
<evidence type="ECO:0000256" key="1">
    <source>
        <dbReference type="SAM" id="Phobius"/>
    </source>
</evidence>
<sequence length="73" mass="7613">MTDPDTLARNRYLAIVASRPVAAAGAVFGLVLLSRGISIGQKILGTAIVISAMIVMAVVPAALARRWRTPPEG</sequence>
<name>A0A974S3Z3_9SPHN</name>
<feature type="transmembrane region" description="Helical" evidence="1">
    <location>
        <begin position="43"/>
        <end position="63"/>
    </location>
</feature>
<protein>
    <submittedName>
        <fullName evidence="2">Uncharacterized protein</fullName>
    </submittedName>
</protein>
<gene>
    <name evidence="2" type="ORF">H5J25_16055</name>
</gene>
<dbReference type="AlphaFoldDB" id="A0A974S3Z3"/>
<reference evidence="3" key="1">
    <citation type="submission" date="2020-09" db="EMBL/GenBank/DDBJ databases">
        <title>Sphingomonas sp., a new species isolated from pork steak.</title>
        <authorList>
            <person name="Heidler von Heilborn D."/>
        </authorList>
    </citation>
    <scope>NUCLEOTIDE SEQUENCE [LARGE SCALE GENOMIC DNA]</scope>
</reference>
<organism evidence="2 3">
    <name type="scientific">Sphingomonas aliaeris</name>
    <dbReference type="NCBI Taxonomy" id="2759526"/>
    <lineage>
        <taxon>Bacteria</taxon>
        <taxon>Pseudomonadati</taxon>
        <taxon>Pseudomonadota</taxon>
        <taxon>Alphaproteobacteria</taxon>
        <taxon>Sphingomonadales</taxon>
        <taxon>Sphingomonadaceae</taxon>
        <taxon>Sphingomonas</taxon>
    </lineage>
</organism>
<accession>A0A974S3Z3</accession>